<reference evidence="1" key="1">
    <citation type="submission" date="2020-08" db="EMBL/GenBank/DDBJ databases">
        <title>Genome public.</title>
        <authorList>
            <person name="Liu C."/>
            <person name="Sun Q."/>
        </authorList>
    </citation>
    <scope>NUCLEOTIDE SEQUENCE</scope>
    <source>
        <strain evidence="1">H8</strain>
    </source>
</reference>
<dbReference type="EMBL" id="JACRSU010000001">
    <property type="protein sequence ID" value="MBC8540220.1"/>
    <property type="molecule type" value="Genomic_DNA"/>
</dbReference>
<proteinExistence type="predicted"/>
<accession>A0A926DJS6</accession>
<keyword evidence="2" id="KW-1185">Reference proteome</keyword>
<dbReference type="AlphaFoldDB" id="A0A926DJS6"/>
<gene>
    <name evidence="1" type="ORF">H8698_04430</name>
</gene>
<dbReference type="InterPro" id="IPR025051">
    <property type="entry name" value="DUF3990"/>
</dbReference>
<evidence type="ECO:0000313" key="2">
    <source>
        <dbReference type="Proteomes" id="UP000611762"/>
    </source>
</evidence>
<organism evidence="1 2">
    <name type="scientific">Congzhengia minquanensis</name>
    <dbReference type="NCBI Taxonomy" id="2763657"/>
    <lineage>
        <taxon>Bacteria</taxon>
        <taxon>Bacillati</taxon>
        <taxon>Bacillota</taxon>
        <taxon>Clostridia</taxon>
        <taxon>Eubacteriales</taxon>
        <taxon>Oscillospiraceae</taxon>
        <taxon>Congzhengia</taxon>
    </lineage>
</organism>
<evidence type="ECO:0000313" key="1">
    <source>
        <dbReference type="EMBL" id="MBC8540220.1"/>
    </source>
</evidence>
<name>A0A926DJS6_9FIRM</name>
<dbReference type="Proteomes" id="UP000611762">
    <property type="component" value="Unassembled WGS sequence"/>
</dbReference>
<dbReference type="Pfam" id="PF13151">
    <property type="entry name" value="DUF3990"/>
    <property type="match status" value="1"/>
</dbReference>
<protein>
    <submittedName>
        <fullName evidence="1">DUF3990 domain-containing protein</fullName>
    </submittedName>
</protein>
<comment type="caution">
    <text evidence="1">The sequence shown here is derived from an EMBL/GenBank/DDBJ whole genome shotgun (WGS) entry which is preliminary data.</text>
</comment>
<sequence length="63" mass="7307">MRVTEKEYDIIYGLVANDDVYTIFTLYQAGVLTKEQTLNCFVETIGLAKQQKEKRSMKNSKIE</sequence>